<evidence type="ECO:0000256" key="1">
    <source>
        <dbReference type="SAM" id="Coils"/>
    </source>
</evidence>
<sequence length="402" mass="46356">MSEENGSLVESSKRKTIWKNPYDENQDKYKIISPLIDVIGHQMYAINTCYNVQSYITITESDIAQNKEIVKVSDQVAGILFAAVGYRNHLIDIICSIGLLNQGMEKFLKFYNYSSTPTEFLHYVKDPIEDLIEKVTRLENFSNENYKILEINLRSYLANSGSEGLELMVKDNVEKQLEINKLQKELDELQEEAYNDWIKYREDFEKLVEEVKTLESQSESIKEDLEDIRKQIKDLNEVRGKYEQKYQETKSNRKQFFIFSNDNKVYKDYKSKMKHAEGQIDLMKSQKKEQQLCDKAGTTSIGAAIELLKAISCLTQQDTNTTSYYKIACNPIQTLLKEIEGHLQTLAKLSGNKEICDMIVKDIAEKLTLIQFVVKIIQPAITKTLQGKSLVHSEIEEGTITN</sequence>
<gene>
    <name evidence="2" type="ORF">FCALED_LOCUS1451</name>
</gene>
<dbReference type="Proteomes" id="UP000789570">
    <property type="component" value="Unassembled WGS sequence"/>
</dbReference>
<evidence type="ECO:0000313" key="2">
    <source>
        <dbReference type="EMBL" id="CAG8455084.1"/>
    </source>
</evidence>
<dbReference type="AlphaFoldDB" id="A0A9N8YTM8"/>
<dbReference type="OrthoDB" id="2324875at2759"/>
<keyword evidence="3" id="KW-1185">Reference proteome</keyword>
<accession>A0A9N8YTM8</accession>
<proteinExistence type="predicted"/>
<keyword evidence="1" id="KW-0175">Coiled coil</keyword>
<feature type="coiled-coil region" evidence="1">
    <location>
        <begin position="165"/>
        <end position="286"/>
    </location>
</feature>
<name>A0A9N8YTM8_9GLOM</name>
<organism evidence="2 3">
    <name type="scientific">Funneliformis caledonium</name>
    <dbReference type="NCBI Taxonomy" id="1117310"/>
    <lineage>
        <taxon>Eukaryota</taxon>
        <taxon>Fungi</taxon>
        <taxon>Fungi incertae sedis</taxon>
        <taxon>Mucoromycota</taxon>
        <taxon>Glomeromycotina</taxon>
        <taxon>Glomeromycetes</taxon>
        <taxon>Glomerales</taxon>
        <taxon>Glomeraceae</taxon>
        <taxon>Funneliformis</taxon>
    </lineage>
</organism>
<comment type="caution">
    <text evidence="2">The sequence shown here is derived from an EMBL/GenBank/DDBJ whole genome shotgun (WGS) entry which is preliminary data.</text>
</comment>
<protein>
    <submittedName>
        <fullName evidence="2">8428_t:CDS:1</fullName>
    </submittedName>
</protein>
<evidence type="ECO:0000313" key="3">
    <source>
        <dbReference type="Proteomes" id="UP000789570"/>
    </source>
</evidence>
<dbReference type="EMBL" id="CAJVPQ010000189">
    <property type="protein sequence ID" value="CAG8455084.1"/>
    <property type="molecule type" value="Genomic_DNA"/>
</dbReference>
<reference evidence="2" key="1">
    <citation type="submission" date="2021-06" db="EMBL/GenBank/DDBJ databases">
        <authorList>
            <person name="Kallberg Y."/>
            <person name="Tangrot J."/>
            <person name="Rosling A."/>
        </authorList>
    </citation>
    <scope>NUCLEOTIDE SEQUENCE</scope>
    <source>
        <strain evidence="2">UK204</strain>
    </source>
</reference>